<dbReference type="InterPro" id="IPR050490">
    <property type="entry name" value="Bact_solute-bd_prot1"/>
</dbReference>
<feature type="chain" id="PRO_5046222511" evidence="1">
    <location>
        <begin position="28"/>
        <end position="450"/>
    </location>
</feature>
<name>A0ABP6ZMB6_9ACTN</name>
<dbReference type="RefSeq" id="WP_344802911.1">
    <property type="nucleotide sequence ID" value="NZ_BAABAB010000010.1"/>
</dbReference>
<sequence length="450" mass="47441">MTLPRTSRRSFLGLAAASVLGAAGLSACGTSGPAQTGGASASGGASGAAGSATMWALSGEPNETIQSNAVKAFNGLGKGNVAVTFFQNDPYKTKIRTAIGAGQAPTLIHGWGGGILKSYADASQVDDLTDWLGQNADFKNKFVPSTWGAATFDDKIYAVPKDTTQPVVLYFNTKLFDQAGAQPPSTWDDVMHLVDVFNGKGVAPFSLAGQSKWTSMMWLEYLLDRIGGPEVFDKIFANQADSWSDPAVIETGTKIQDLVKANGFVKGFSSIAADANADQALLYTGKAAMLLQGGWVYGGMKSAQPEFVKSQLKFGAFPSVAGGKGDPKNTVGNPAGYWSISAKATDEQKTVAKAYLTDGMFTDAMIDAYISNGGVPVVKVPTEKLESSEDAEFLKFVYNMISTAPAFQQSWDQALSPAQSEALLTNIDQLFLLKISPDQFATAMNATIGK</sequence>
<dbReference type="PANTHER" id="PTHR43649:SF14">
    <property type="entry name" value="BLR3389 PROTEIN"/>
    <property type="match status" value="1"/>
</dbReference>
<dbReference type="SUPFAM" id="SSF53850">
    <property type="entry name" value="Periplasmic binding protein-like II"/>
    <property type="match status" value="1"/>
</dbReference>
<dbReference type="EMBL" id="BAABAB010000010">
    <property type="protein sequence ID" value="GAA3613837.1"/>
    <property type="molecule type" value="Genomic_DNA"/>
</dbReference>
<dbReference type="Proteomes" id="UP001501490">
    <property type="component" value="Unassembled WGS sequence"/>
</dbReference>
<accession>A0ABP6ZMB6</accession>
<dbReference type="InterPro" id="IPR006311">
    <property type="entry name" value="TAT_signal"/>
</dbReference>
<gene>
    <name evidence="2" type="ORF">GCM10022236_14670</name>
</gene>
<proteinExistence type="predicted"/>
<keyword evidence="3" id="KW-1185">Reference proteome</keyword>
<dbReference type="PROSITE" id="PS51318">
    <property type="entry name" value="TAT"/>
    <property type="match status" value="1"/>
</dbReference>
<evidence type="ECO:0000256" key="1">
    <source>
        <dbReference type="SAM" id="SignalP"/>
    </source>
</evidence>
<organism evidence="2 3">
    <name type="scientific">Microlunatus ginsengisoli</name>
    <dbReference type="NCBI Taxonomy" id="363863"/>
    <lineage>
        <taxon>Bacteria</taxon>
        <taxon>Bacillati</taxon>
        <taxon>Actinomycetota</taxon>
        <taxon>Actinomycetes</taxon>
        <taxon>Propionibacteriales</taxon>
        <taxon>Propionibacteriaceae</taxon>
        <taxon>Microlunatus</taxon>
    </lineage>
</organism>
<protein>
    <submittedName>
        <fullName evidence="2">Extracellular solute-binding protein</fullName>
    </submittedName>
</protein>
<reference evidence="3" key="1">
    <citation type="journal article" date="2019" name="Int. J. Syst. Evol. Microbiol.">
        <title>The Global Catalogue of Microorganisms (GCM) 10K type strain sequencing project: providing services to taxonomists for standard genome sequencing and annotation.</title>
        <authorList>
            <consortium name="The Broad Institute Genomics Platform"/>
            <consortium name="The Broad Institute Genome Sequencing Center for Infectious Disease"/>
            <person name="Wu L."/>
            <person name="Ma J."/>
        </authorList>
    </citation>
    <scope>NUCLEOTIDE SEQUENCE [LARGE SCALE GENOMIC DNA]</scope>
    <source>
        <strain evidence="3">JCM 16929</strain>
    </source>
</reference>
<dbReference type="PROSITE" id="PS51257">
    <property type="entry name" value="PROKAR_LIPOPROTEIN"/>
    <property type="match status" value="1"/>
</dbReference>
<keyword evidence="1" id="KW-0732">Signal</keyword>
<dbReference type="Pfam" id="PF01547">
    <property type="entry name" value="SBP_bac_1"/>
    <property type="match status" value="1"/>
</dbReference>
<dbReference type="Gene3D" id="3.40.190.10">
    <property type="entry name" value="Periplasmic binding protein-like II"/>
    <property type="match status" value="2"/>
</dbReference>
<comment type="caution">
    <text evidence="2">The sequence shown here is derived from an EMBL/GenBank/DDBJ whole genome shotgun (WGS) entry which is preliminary data.</text>
</comment>
<evidence type="ECO:0000313" key="3">
    <source>
        <dbReference type="Proteomes" id="UP001501490"/>
    </source>
</evidence>
<feature type="signal peptide" evidence="1">
    <location>
        <begin position="1"/>
        <end position="27"/>
    </location>
</feature>
<evidence type="ECO:0000313" key="2">
    <source>
        <dbReference type="EMBL" id="GAA3613837.1"/>
    </source>
</evidence>
<dbReference type="InterPro" id="IPR006059">
    <property type="entry name" value="SBP"/>
</dbReference>
<dbReference type="PANTHER" id="PTHR43649">
    <property type="entry name" value="ARABINOSE-BINDING PROTEIN-RELATED"/>
    <property type="match status" value="1"/>
</dbReference>